<keyword evidence="2" id="KW-1185">Reference proteome</keyword>
<dbReference type="Proteomes" id="UP000304880">
    <property type="component" value="Unassembled WGS sequence"/>
</dbReference>
<dbReference type="EMBL" id="VDDC01000031">
    <property type="protein sequence ID" value="TNH38318.1"/>
    <property type="molecule type" value="Genomic_DNA"/>
</dbReference>
<sequence length="72" mass="7861">MLSTREMGQDAKAEITREMLEGMLSDFDRLSDSDGVLTVELRGNGLFALNPATGTYEVVGLARMSAAMSYIR</sequence>
<proteinExistence type="predicted"/>
<gene>
    <name evidence="1" type="ORF">FHD67_15500</name>
</gene>
<dbReference type="RefSeq" id="WP_176695153.1">
    <property type="nucleotide sequence ID" value="NZ_VDDC01000031.1"/>
</dbReference>
<dbReference type="AlphaFoldDB" id="A0A5C4R3F1"/>
<evidence type="ECO:0000313" key="2">
    <source>
        <dbReference type="Proteomes" id="UP000304880"/>
    </source>
</evidence>
<evidence type="ECO:0000313" key="1">
    <source>
        <dbReference type="EMBL" id="TNH38318.1"/>
    </source>
</evidence>
<comment type="caution">
    <text evidence="1">The sequence shown here is derived from an EMBL/GenBank/DDBJ whole genome shotgun (WGS) entry which is preliminary data.</text>
</comment>
<organism evidence="1 2">
    <name type="scientific">Paracoccus haeundaensis</name>
    <dbReference type="NCBI Taxonomy" id="225362"/>
    <lineage>
        <taxon>Bacteria</taxon>
        <taxon>Pseudomonadati</taxon>
        <taxon>Pseudomonadota</taxon>
        <taxon>Alphaproteobacteria</taxon>
        <taxon>Rhodobacterales</taxon>
        <taxon>Paracoccaceae</taxon>
        <taxon>Paracoccus</taxon>
    </lineage>
</organism>
<dbReference type="GeneID" id="97050121"/>
<accession>A0A5C4R3F1</accession>
<protein>
    <submittedName>
        <fullName evidence="1">Uncharacterized protein</fullName>
    </submittedName>
</protein>
<reference evidence="1 2" key="1">
    <citation type="submission" date="2019-06" db="EMBL/GenBank/DDBJ databases">
        <authorList>
            <person name="Li J."/>
        </authorList>
    </citation>
    <scope>NUCLEOTIDE SEQUENCE [LARGE SCALE GENOMIC DNA]</scope>
    <source>
        <strain evidence="1 2">CGMCC 1.8012</strain>
    </source>
</reference>
<name>A0A5C4R3F1_9RHOB</name>